<proteinExistence type="predicted"/>
<sequence>MPTTRLVPLHKQQHILMDSENFREHAEKRQQEAVDRMKETRYRLQEAHQKLDNWKHYYDDEYAGYTLAVKNGTMEPASSFFDLILLQEHQETIEQAIEAENSYEKARGEVRELEVVLSDIYQSSGFVNYPDDGYRVSMEEAMASDVDREWIENWMNKNDEALEFEGDCDEWEAKSIGLDDSVSVVAEGRERKRIEMWQERCMMIANNFPESSEMVGSDFATEPKAQEDCC</sequence>
<gene>
    <name evidence="2" type="ORF">EYC80_010666</name>
</gene>
<accession>A0A5N6JME8</accession>
<evidence type="ECO:0000256" key="1">
    <source>
        <dbReference type="SAM" id="Coils"/>
    </source>
</evidence>
<dbReference type="OrthoDB" id="5391053at2759"/>
<protein>
    <submittedName>
        <fullName evidence="2">Uncharacterized protein</fullName>
    </submittedName>
</protein>
<feature type="coiled-coil region" evidence="1">
    <location>
        <begin position="86"/>
        <end position="116"/>
    </location>
</feature>
<dbReference type="AlphaFoldDB" id="A0A5N6JME8"/>
<keyword evidence="3" id="KW-1185">Reference proteome</keyword>
<keyword evidence="1" id="KW-0175">Coiled coil</keyword>
<reference evidence="2 3" key="1">
    <citation type="submission" date="2019-06" db="EMBL/GenBank/DDBJ databases">
        <title>Genome Sequence of the Brown Rot Fungal Pathogen Monilinia laxa.</title>
        <authorList>
            <person name="De Miccolis Angelini R.M."/>
            <person name="Landi L."/>
            <person name="Abate D."/>
            <person name="Pollastro S."/>
            <person name="Romanazzi G."/>
            <person name="Faretra F."/>
        </authorList>
    </citation>
    <scope>NUCLEOTIDE SEQUENCE [LARGE SCALE GENOMIC DNA]</scope>
    <source>
        <strain evidence="2 3">Mlax316</strain>
    </source>
</reference>
<dbReference type="EMBL" id="VIGI01000022">
    <property type="protein sequence ID" value="KAB8289506.1"/>
    <property type="molecule type" value="Genomic_DNA"/>
</dbReference>
<organism evidence="2 3">
    <name type="scientific">Monilinia laxa</name>
    <name type="common">Brown rot fungus</name>
    <name type="synonym">Sclerotinia laxa</name>
    <dbReference type="NCBI Taxonomy" id="61186"/>
    <lineage>
        <taxon>Eukaryota</taxon>
        <taxon>Fungi</taxon>
        <taxon>Dikarya</taxon>
        <taxon>Ascomycota</taxon>
        <taxon>Pezizomycotina</taxon>
        <taxon>Leotiomycetes</taxon>
        <taxon>Helotiales</taxon>
        <taxon>Sclerotiniaceae</taxon>
        <taxon>Monilinia</taxon>
    </lineage>
</organism>
<dbReference type="Proteomes" id="UP000326757">
    <property type="component" value="Unassembled WGS sequence"/>
</dbReference>
<name>A0A5N6JME8_MONLA</name>
<evidence type="ECO:0000313" key="3">
    <source>
        <dbReference type="Proteomes" id="UP000326757"/>
    </source>
</evidence>
<comment type="caution">
    <text evidence="2">The sequence shown here is derived from an EMBL/GenBank/DDBJ whole genome shotgun (WGS) entry which is preliminary data.</text>
</comment>
<evidence type="ECO:0000313" key="2">
    <source>
        <dbReference type="EMBL" id="KAB8289506.1"/>
    </source>
</evidence>